<evidence type="ECO:0008006" key="4">
    <source>
        <dbReference type="Google" id="ProtNLM"/>
    </source>
</evidence>
<reference evidence="2 3" key="1">
    <citation type="submission" date="2024-02" db="EMBL/GenBank/DDBJ databases">
        <title>Lysobacter Genome Sequencing and Mining.</title>
        <authorList>
            <person name="Bierman J."/>
            <person name="Walker M.C."/>
        </authorList>
    </citation>
    <scope>NUCLEOTIDE SEQUENCE [LARGE SCALE GENOMIC DNA]</scope>
    <source>
        <strain evidence="2 3">PB6250</strain>
    </source>
</reference>
<protein>
    <recommendedName>
        <fullName evidence="4">DUF1631 family protein</fullName>
    </recommendedName>
</protein>
<proteinExistence type="predicted"/>
<comment type="caution">
    <text evidence="2">The sequence shown here is derived from an EMBL/GenBank/DDBJ whole genome shotgun (WGS) entry which is preliminary data.</text>
</comment>
<dbReference type="Proteomes" id="UP001387215">
    <property type="component" value="Unassembled WGS sequence"/>
</dbReference>
<dbReference type="RefSeq" id="WP_336131491.1">
    <property type="nucleotide sequence ID" value="NZ_JBANDL010000002.1"/>
</dbReference>
<name>A0ABU8D0Q8_9GAMM</name>
<organism evidence="2 3">
    <name type="scientific">Lysobacter firmicutimachus</name>
    <dbReference type="NCBI Taxonomy" id="1792846"/>
    <lineage>
        <taxon>Bacteria</taxon>
        <taxon>Pseudomonadati</taxon>
        <taxon>Pseudomonadota</taxon>
        <taxon>Gammaproteobacteria</taxon>
        <taxon>Lysobacterales</taxon>
        <taxon>Lysobacteraceae</taxon>
        <taxon>Lysobacter</taxon>
    </lineage>
</organism>
<keyword evidence="3" id="KW-1185">Reference proteome</keyword>
<gene>
    <name evidence="2" type="ORF">V2J18_07855</name>
</gene>
<accession>A0ABU8D0Q8</accession>
<feature type="region of interest" description="Disordered" evidence="1">
    <location>
        <begin position="1"/>
        <end position="26"/>
    </location>
</feature>
<evidence type="ECO:0000256" key="1">
    <source>
        <dbReference type="SAM" id="MobiDB-lite"/>
    </source>
</evidence>
<dbReference type="EMBL" id="JBANDL010000002">
    <property type="protein sequence ID" value="MEI2454593.1"/>
    <property type="molecule type" value="Genomic_DNA"/>
</dbReference>
<evidence type="ECO:0000313" key="2">
    <source>
        <dbReference type="EMBL" id="MEI2454593.1"/>
    </source>
</evidence>
<sequence>MRHTTDKTPEATARHADHSAGTDRKASTVEKIGSLLAAHARAAVTYLDAAQERYLAEARQRRAMAAAMRLNPLLPRDKRHQAAASAEVRAGFADDKASHYAARAAQLRALNPELQPSPQVRVVIAAQVNRIDVTAYWPQGQGAALTQSRERLDAHLWLITGAHWGDHLETLGPALCEFLDGLPMALDVADSLRCGASEGARHG</sequence>
<evidence type="ECO:0000313" key="3">
    <source>
        <dbReference type="Proteomes" id="UP001387215"/>
    </source>
</evidence>